<dbReference type="OrthoDB" id="9777859at2"/>
<dbReference type="SUPFAM" id="SSF75304">
    <property type="entry name" value="Amidase signature (AS) enzymes"/>
    <property type="match status" value="1"/>
</dbReference>
<dbReference type="Pfam" id="PF01425">
    <property type="entry name" value="Amidase"/>
    <property type="match status" value="1"/>
</dbReference>
<evidence type="ECO:0000259" key="1">
    <source>
        <dbReference type="Pfam" id="PF01425"/>
    </source>
</evidence>
<feature type="domain" description="Amidase" evidence="1">
    <location>
        <begin position="8"/>
        <end position="392"/>
    </location>
</feature>
<keyword evidence="3" id="KW-1185">Reference proteome</keyword>
<dbReference type="RefSeq" id="WP_074967022.1">
    <property type="nucleotide sequence ID" value="NZ_CBCRYP010000014.1"/>
</dbReference>
<sequence length="423" mass="43557">MQSPARHIEDCLARIARHEPGIRAFVAHDPQAVRAQLAQPAAPGAPLAGMALGVKDIIDALPYPTASGSVLHAGRQPAADAAVVAQLRAAGAVVMGKTVTTEFAFFSPGPTRNPHDRARTPGGSSSGSAAAVACGFVDAALGSQTAASITRPASYCGVVGFKPSHGSYALTGIGGLAPSFDTPGVLARDVAGAAAVHAVLAGPAPAAPVRAACPPRRIGLCRTPWWDRAEPATRQAMHLAQKAFATGAEVIDLDLAAFAEGADLQARIMAYEAAQTLAAERLTRPDGLSPVLRDMLRAGVGIDRDQHRRNLGRARDLRRRVADLFGGLDLLLAPAAPGEAPLGLAATGDPIFSRLWSLLRLPSITLPGLTGPTGLPVGIQLLAAMDADEALLAHALWAESLLPAARRPDLSDDAARDHAGRDG</sequence>
<evidence type="ECO:0000313" key="3">
    <source>
        <dbReference type="Proteomes" id="UP000183635"/>
    </source>
</evidence>
<dbReference type="InterPro" id="IPR000120">
    <property type="entry name" value="Amidase"/>
</dbReference>
<dbReference type="PANTHER" id="PTHR11895">
    <property type="entry name" value="TRANSAMIDASE"/>
    <property type="match status" value="1"/>
</dbReference>
<dbReference type="STRING" id="34004.SAMN04488021_11048"/>
<dbReference type="PANTHER" id="PTHR11895:SF151">
    <property type="entry name" value="GLUTAMYL-TRNA(GLN) AMIDOTRANSFERASE SUBUNIT A"/>
    <property type="match status" value="1"/>
</dbReference>
<proteinExistence type="predicted"/>
<accession>A0A1I2ZRV0</accession>
<keyword evidence="2" id="KW-0808">Transferase</keyword>
<dbReference type="InterPro" id="IPR023631">
    <property type="entry name" value="Amidase_dom"/>
</dbReference>
<evidence type="ECO:0000313" key="2">
    <source>
        <dbReference type="EMBL" id="SFH40484.1"/>
    </source>
</evidence>
<dbReference type="AlphaFoldDB" id="A0A1I2ZRV0"/>
<dbReference type="InterPro" id="IPR036928">
    <property type="entry name" value="AS_sf"/>
</dbReference>
<dbReference type="EMBL" id="FOPU01000010">
    <property type="protein sequence ID" value="SFH40484.1"/>
    <property type="molecule type" value="Genomic_DNA"/>
</dbReference>
<dbReference type="Gene3D" id="3.90.1300.10">
    <property type="entry name" value="Amidase signature (AS) domain"/>
    <property type="match status" value="1"/>
</dbReference>
<dbReference type="Proteomes" id="UP000183635">
    <property type="component" value="Unassembled WGS sequence"/>
</dbReference>
<gene>
    <name evidence="2" type="ORF">SAMN04488021_11048</name>
</gene>
<name>A0A1I2ZRV0_9RHOB</name>
<organism evidence="2 3">
    <name type="scientific">Paracoccus aminovorans</name>
    <dbReference type="NCBI Taxonomy" id="34004"/>
    <lineage>
        <taxon>Bacteria</taxon>
        <taxon>Pseudomonadati</taxon>
        <taxon>Pseudomonadota</taxon>
        <taxon>Alphaproteobacteria</taxon>
        <taxon>Rhodobacterales</taxon>
        <taxon>Paracoccaceae</taxon>
        <taxon>Paracoccus</taxon>
    </lineage>
</organism>
<protein>
    <submittedName>
        <fullName evidence="2">Asp-tRNAAsn/Glu-tRNAGln amidotransferase A subunit</fullName>
    </submittedName>
</protein>
<reference evidence="2 3" key="1">
    <citation type="submission" date="2016-10" db="EMBL/GenBank/DDBJ databases">
        <authorList>
            <person name="de Groot N.N."/>
        </authorList>
    </citation>
    <scope>NUCLEOTIDE SEQUENCE [LARGE SCALE GENOMIC DNA]</scope>
    <source>
        <strain evidence="2 3">DSM 8537</strain>
    </source>
</reference>
<dbReference type="GO" id="GO:0016740">
    <property type="term" value="F:transferase activity"/>
    <property type="evidence" value="ECO:0007669"/>
    <property type="project" value="UniProtKB-KW"/>
</dbReference>